<feature type="active site" evidence="3">
    <location>
        <position position="288"/>
    </location>
</feature>
<organism evidence="6 7">
    <name type="scientific">Globisporangium ultimum (strain ATCC 200006 / CBS 805.95 / DAOM BR144)</name>
    <name type="common">Pythium ultimum</name>
    <dbReference type="NCBI Taxonomy" id="431595"/>
    <lineage>
        <taxon>Eukaryota</taxon>
        <taxon>Sar</taxon>
        <taxon>Stramenopiles</taxon>
        <taxon>Oomycota</taxon>
        <taxon>Peronosporomycetes</taxon>
        <taxon>Pythiales</taxon>
        <taxon>Pythiaceae</taxon>
        <taxon>Globisporangium</taxon>
    </lineage>
</organism>
<evidence type="ECO:0000256" key="1">
    <source>
        <dbReference type="ARBA" id="ARBA00010515"/>
    </source>
</evidence>
<dbReference type="GO" id="GO:0016787">
    <property type="term" value="F:hydrolase activity"/>
    <property type="evidence" value="ECO:0007669"/>
    <property type="project" value="UniProtKB-KW"/>
</dbReference>
<keyword evidence="4" id="KW-1133">Transmembrane helix</keyword>
<feature type="transmembrane region" description="Helical" evidence="4">
    <location>
        <begin position="20"/>
        <end position="37"/>
    </location>
</feature>
<keyword evidence="4" id="KW-0812">Transmembrane</keyword>
<dbReference type="Gene3D" id="3.40.50.1820">
    <property type="entry name" value="alpha/beta hydrolase"/>
    <property type="match status" value="1"/>
</dbReference>
<feature type="domain" description="Alpha/beta hydrolase fold-3" evidence="5">
    <location>
        <begin position="201"/>
        <end position="418"/>
    </location>
</feature>
<dbReference type="STRING" id="431595.K3WW55"/>
<evidence type="ECO:0000313" key="6">
    <source>
        <dbReference type="EnsemblProtists" id="PYU1_T009203"/>
    </source>
</evidence>
<dbReference type="InterPro" id="IPR050300">
    <property type="entry name" value="GDXG_lipolytic_enzyme"/>
</dbReference>
<reference evidence="6" key="3">
    <citation type="submission" date="2015-02" db="UniProtKB">
        <authorList>
            <consortium name="EnsemblProtists"/>
        </authorList>
    </citation>
    <scope>IDENTIFICATION</scope>
    <source>
        <strain evidence="6">DAOM BR144</strain>
    </source>
</reference>
<dbReference type="OMA" id="GWFACRQ"/>
<dbReference type="SUPFAM" id="SSF53474">
    <property type="entry name" value="alpha/beta-Hydrolases"/>
    <property type="match status" value="1"/>
</dbReference>
<sequence>MLSSTALAAEKKKKLSLLNAVLARVLALLRQFFVIRGRSVDSVAVNRRVVVAGATGATGFALLLTYIARGFCQTPYEVVHLMLHVGHTVMKTVAAYIARGFRPLYPNWTFRFEVLRAIMRCTTELYGHRAIVEMHAKHIRHTSSVLGSAVGWCYSKFHGSRVEPVHVNGLEHVWIKDHAPVTTKTATTGSAGSKDDIHFVVIYYHGGGYAVLSPRMYIYFCNTFRSAIRDELARKYGDNTRVDFLLANYRKIPEHPFPIPAMDAVAMYDYVVEQLQIPSRRVIIAGDSAGAGLVMSTLLRVRDRDHDLRALPLAGILMCPCADLSESEKLEPSPYCVLSQSMIDASRQAYHLTSHDRATWLDASPAHCDLRNLPPVFLQTATLDSLHAHSKELIKKVQLDGVSNWEIDIQHDVPHVFTVFPTIVLPYAMVGIQNMAVFAAKHFHESTLPEHQDNGGVVTKKSGSKVAEVQLF</sequence>
<reference evidence="7" key="1">
    <citation type="journal article" date="2010" name="Genome Biol.">
        <title>Genome sequence of the necrotrophic plant pathogen Pythium ultimum reveals original pathogenicity mechanisms and effector repertoire.</title>
        <authorList>
            <person name="Levesque C.A."/>
            <person name="Brouwer H."/>
            <person name="Cano L."/>
            <person name="Hamilton J.P."/>
            <person name="Holt C."/>
            <person name="Huitema E."/>
            <person name="Raffaele S."/>
            <person name="Robideau G.P."/>
            <person name="Thines M."/>
            <person name="Win J."/>
            <person name="Zerillo M.M."/>
            <person name="Beakes G.W."/>
            <person name="Boore J.L."/>
            <person name="Busam D."/>
            <person name="Dumas B."/>
            <person name="Ferriera S."/>
            <person name="Fuerstenberg S.I."/>
            <person name="Gachon C.M."/>
            <person name="Gaulin E."/>
            <person name="Govers F."/>
            <person name="Grenville-Briggs L."/>
            <person name="Horner N."/>
            <person name="Hostetler J."/>
            <person name="Jiang R.H."/>
            <person name="Johnson J."/>
            <person name="Krajaejun T."/>
            <person name="Lin H."/>
            <person name="Meijer H.J."/>
            <person name="Moore B."/>
            <person name="Morris P."/>
            <person name="Phuntmart V."/>
            <person name="Puiu D."/>
            <person name="Shetty J."/>
            <person name="Stajich J.E."/>
            <person name="Tripathy S."/>
            <person name="Wawra S."/>
            <person name="van West P."/>
            <person name="Whitty B.R."/>
            <person name="Coutinho P.M."/>
            <person name="Henrissat B."/>
            <person name="Martin F."/>
            <person name="Thomas P.D."/>
            <person name="Tyler B.M."/>
            <person name="De Vries R.P."/>
            <person name="Kamoun S."/>
            <person name="Yandell M."/>
            <person name="Tisserat N."/>
            <person name="Buell C.R."/>
        </authorList>
    </citation>
    <scope>NUCLEOTIDE SEQUENCE</scope>
    <source>
        <strain evidence="7">DAOM:BR144</strain>
    </source>
</reference>
<evidence type="ECO:0000313" key="7">
    <source>
        <dbReference type="Proteomes" id="UP000019132"/>
    </source>
</evidence>
<dbReference type="InterPro" id="IPR033140">
    <property type="entry name" value="Lipase_GDXG_put_SER_AS"/>
</dbReference>
<comment type="similarity">
    <text evidence="1">Belongs to the 'GDXG' lipolytic enzyme family.</text>
</comment>
<dbReference type="PANTHER" id="PTHR48081:SF8">
    <property type="entry name" value="ALPHA_BETA HYDROLASE FOLD-3 DOMAIN-CONTAINING PROTEIN-RELATED"/>
    <property type="match status" value="1"/>
</dbReference>
<dbReference type="InterPro" id="IPR029058">
    <property type="entry name" value="AB_hydrolase_fold"/>
</dbReference>
<dbReference type="eggNOG" id="KOG1515">
    <property type="taxonomic scope" value="Eukaryota"/>
</dbReference>
<dbReference type="PANTHER" id="PTHR48081">
    <property type="entry name" value="AB HYDROLASE SUPERFAMILY PROTEIN C4A8.06C"/>
    <property type="match status" value="1"/>
</dbReference>
<dbReference type="EnsemblProtists" id="PYU1_T009203">
    <property type="protein sequence ID" value="PYU1_T009203"/>
    <property type="gene ID" value="PYU1_G009185"/>
</dbReference>
<proteinExistence type="inferred from homology"/>
<dbReference type="PROSITE" id="PS01174">
    <property type="entry name" value="LIPASE_GDXG_SER"/>
    <property type="match status" value="1"/>
</dbReference>
<evidence type="ECO:0000256" key="2">
    <source>
        <dbReference type="ARBA" id="ARBA00022801"/>
    </source>
</evidence>
<dbReference type="InterPro" id="IPR013094">
    <property type="entry name" value="AB_hydrolase_3"/>
</dbReference>
<dbReference type="HOGENOM" id="CLU_012494_7_1_1"/>
<dbReference type="Pfam" id="PF07859">
    <property type="entry name" value="Abhydrolase_3"/>
    <property type="match status" value="1"/>
</dbReference>
<dbReference type="AlphaFoldDB" id="K3WW55"/>
<protein>
    <recommendedName>
        <fullName evidence="5">Alpha/beta hydrolase fold-3 domain-containing protein</fullName>
    </recommendedName>
</protein>
<accession>K3WW55</accession>
<dbReference type="VEuPathDB" id="FungiDB:PYU1_G009185"/>
<evidence type="ECO:0000259" key="5">
    <source>
        <dbReference type="Pfam" id="PF07859"/>
    </source>
</evidence>
<dbReference type="InParanoid" id="K3WW55"/>
<dbReference type="EMBL" id="GL376632">
    <property type="status" value="NOT_ANNOTATED_CDS"/>
    <property type="molecule type" value="Genomic_DNA"/>
</dbReference>
<reference evidence="7" key="2">
    <citation type="submission" date="2010-04" db="EMBL/GenBank/DDBJ databases">
        <authorList>
            <person name="Buell R."/>
            <person name="Hamilton J."/>
            <person name="Hostetler J."/>
        </authorList>
    </citation>
    <scope>NUCLEOTIDE SEQUENCE [LARGE SCALE GENOMIC DNA]</scope>
    <source>
        <strain evidence="7">DAOM:BR144</strain>
    </source>
</reference>
<keyword evidence="2" id="KW-0378">Hydrolase</keyword>
<evidence type="ECO:0000256" key="3">
    <source>
        <dbReference type="PROSITE-ProRule" id="PRU10038"/>
    </source>
</evidence>
<evidence type="ECO:0000256" key="4">
    <source>
        <dbReference type="SAM" id="Phobius"/>
    </source>
</evidence>
<feature type="transmembrane region" description="Helical" evidence="4">
    <location>
        <begin position="49"/>
        <end position="68"/>
    </location>
</feature>
<name>K3WW55_GLOUD</name>
<dbReference type="Proteomes" id="UP000019132">
    <property type="component" value="Unassembled WGS sequence"/>
</dbReference>
<keyword evidence="7" id="KW-1185">Reference proteome</keyword>
<keyword evidence="4" id="KW-0472">Membrane</keyword>